<dbReference type="SUPFAM" id="SSF52540">
    <property type="entry name" value="P-loop containing nucleoside triphosphate hydrolases"/>
    <property type="match status" value="1"/>
</dbReference>
<sequence>MQVSTDWIIETIMRKRGSIIFTGPNGVGKTLLAIQVVEKALREGRKCVYALTTMAPPNLFGLGKVHLC</sequence>
<dbReference type="InterPro" id="IPR027417">
    <property type="entry name" value="P-loop_NTPase"/>
</dbReference>
<gene>
    <name evidence="2" type="ORF">ENM11_05800</name>
</gene>
<organism evidence="2">
    <name type="scientific">Caldiarchaeum subterraneum</name>
    <dbReference type="NCBI Taxonomy" id="311458"/>
    <lineage>
        <taxon>Archaea</taxon>
        <taxon>Nitrososphaerota</taxon>
        <taxon>Candidatus Caldarchaeales</taxon>
        <taxon>Candidatus Caldarchaeaceae</taxon>
        <taxon>Candidatus Caldarchaeum</taxon>
    </lineage>
</organism>
<name>A0A7C5Q4J8_CALS0</name>
<proteinExistence type="predicted"/>
<comment type="caution">
    <text evidence="2">The sequence shown here is derived from an EMBL/GenBank/DDBJ whole genome shotgun (WGS) entry which is preliminary data.</text>
</comment>
<accession>A0A7C5Q4J8</accession>
<dbReference type="Gene3D" id="3.40.50.300">
    <property type="entry name" value="P-loop containing nucleotide triphosphate hydrolases"/>
    <property type="match status" value="1"/>
</dbReference>
<dbReference type="GO" id="GO:0005524">
    <property type="term" value="F:ATP binding"/>
    <property type="evidence" value="ECO:0007669"/>
    <property type="project" value="InterPro"/>
</dbReference>
<dbReference type="AlphaFoldDB" id="A0A7C5Q4J8"/>
<dbReference type="Pfam" id="PF01695">
    <property type="entry name" value="IstB_IS21"/>
    <property type="match status" value="1"/>
</dbReference>
<protein>
    <recommendedName>
        <fullName evidence="1">IstB-like ATP-binding domain-containing protein</fullName>
    </recommendedName>
</protein>
<dbReference type="InterPro" id="IPR002611">
    <property type="entry name" value="IstB_ATP-bd"/>
</dbReference>
<feature type="domain" description="IstB-like ATP-binding" evidence="1">
    <location>
        <begin position="14"/>
        <end position="50"/>
    </location>
</feature>
<dbReference type="EMBL" id="DRWN01000047">
    <property type="protein sequence ID" value="HHK68649.1"/>
    <property type="molecule type" value="Genomic_DNA"/>
</dbReference>
<reference evidence="2" key="1">
    <citation type="journal article" date="2020" name="mSystems">
        <title>Genome- and Community-Level Interaction Insights into Carbon Utilization and Element Cycling Functions of Hydrothermarchaeota in Hydrothermal Sediment.</title>
        <authorList>
            <person name="Zhou Z."/>
            <person name="Liu Y."/>
            <person name="Xu W."/>
            <person name="Pan J."/>
            <person name="Luo Z.H."/>
            <person name="Li M."/>
        </authorList>
    </citation>
    <scope>NUCLEOTIDE SEQUENCE [LARGE SCALE GENOMIC DNA]</scope>
    <source>
        <strain evidence="2">SpSt-1056</strain>
    </source>
</reference>
<evidence type="ECO:0000313" key="2">
    <source>
        <dbReference type="EMBL" id="HHK68649.1"/>
    </source>
</evidence>
<evidence type="ECO:0000259" key="1">
    <source>
        <dbReference type="Pfam" id="PF01695"/>
    </source>
</evidence>